<dbReference type="SMART" id="SM00217">
    <property type="entry name" value="WAP"/>
    <property type="match status" value="2"/>
</dbReference>
<proteinExistence type="predicted"/>
<keyword evidence="1" id="KW-1015">Disulfide bond</keyword>
<evidence type="ECO:0000313" key="4">
    <source>
        <dbReference type="Ensembl" id="ENSJJAP00000020740.1"/>
    </source>
</evidence>
<dbReference type="PROSITE" id="PS51390">
    <property type="entry name" value="WAP"/>
    <property type="match status" value="2"/>
</dbReference>
<accession>A0A8C5L9E7</accession>
<name>A0A8C5L9E7_JACJA</name>
<dbReference type="GO" id="GO:0030414">
    <property type="term" value="F:peptidase inhibitor activity"/>
    <property type="evidence" value="ECO:0007669"/>
    <property type="project" value="InterPro"/>
</dbReference>
<evidence type="ECO:0000256" key="1">
    <source>
        <dbReference type="ARBA" id="ARBA00023157"/>
    </source>
</evidence>
<dbReference type="PRINTS" id="PR00003">
    <property type="entry name" value="4DISULPHCORE"/>
</dbReference>
<feature type="chain" id="PRO_5034893239" evidence="2">
    <location>
        <begin position="25"/>
        <end position="124"/>
    </location>
</feature>
<dbReference type="Pfam" id="PF00095">
    <property type="entry name" value="WAP"/>
    <property type="match status" value="2"/>
</dbReference>
<feature type="domain" description="WAP" evidence="3">
    <location>
        <begin position="27"/>
        <end position="73"/>
    </location>
</feature>
<evidence type="ECO:0000256" key="2">
    <source>
        <dbReference type="SAM" id="SignalP"/>
    </source>
</evidence>
<dbReference type="GO" id="GO:0005576">
    <property type="term" value="C:extracellular region"/>
    <property type="evidence" value="ECO:0007669"/>
    <property type="project" value="InterPro"/>
</dbReference>
<dbReference type="AlphaFoldDB" id="A0A8C5L9E7"/>
<protein>
    <submittedName>
        <fullName evidence="4">WAP four-disulfide core domain 5</fullName>
    </submittedName>
</protein>
<dbReference type="InterPro" id="IPR008197">
    <property type="entry name" value="WAP_dom"/>
</dbReference>
<dbReference type="InterPro" id="IPR036645">
    <property type="entry name" value="Elafin-like_sf"/>
</dbReference>
<sequence>MSTRSMLLLVALLTLGSQLPVALGKKTGEKPGGCPPDDGPCLLSVPDQCMSDSQCPSSLKCCYRACFRQCVPRVSVKLGSCPEDRLRCLSPTKHTCNQDADCKGRKRCCPSACGRDCRDPYKGT</sequence>
<feature type="domain" description="WAP" evidence="3">
    <location>
        <begin position="74"/>
        <end position="121"/>
    </location>
</feature>
<dbReference type="Ensembl" id="ENSJJAT00000027290.1">
    <property type="protein sequence ID" value="ENSJJAP00000020740.1"/>
    <property type="gene ID" value="ENSJJAG00000021332.1"/>
</dbReference>
<dbReference type="GeneTree" id="ENSGT00730000111369"/>
<evidence type="ECO:0000259" key="3">
    <source>
        <dbReference type="PROSITE" id="PS51390"/>
    </source>
</evidence>
<dbReference type="Proteomes" id="UP000694385">
    <property type="component" value="Unassembled WGS sequence"/>
</dbReference>
<reference evidence="4" key="1">
    <citation type="submission" date="2025-08" db="UniProtKB">
        <authorList>
            <consortium name="Ensembl"/>
        </authorList>
    </citation>
    <scope>IDENTIFICATION</scope>
</reference>
<dbReference type="SUPFAM" id="SSF57256">
    <property type="entry name" value="Elafin-like"/>
    <property type="match status" value="2"/>
</dbReference>
<dbReference type="Gene3D" id="4.10.75.10">
    <property type="entry name" value="Elafin-like"/>
    <property type="match status" value="2"/>
</dbReference>
<keyword evidence="5" id="KW-1185">Reference proteome</keyword>
<reference evidence="4" key="2">
    <citation type="submission" date="2025-09" db="UniProtKB">
        <authorList>
            <consortium name="Ensembl"/>
        </authorList>
    </citation>
    <scope>IDENTIFICATION</scope>
</reference>
<organism evidence="4 5">
    <name type="scientific">Jaculus jaculus</name>
    <name type="common">Lesser Egyptian jerboa</name>
    <dbReference type="NCBI Taxonomy" id="51337"/>
    <lineage>
        <taxon>Eukaryota</taxon>
        <taxon>Metazoa</taxon>
        <taxon>Chordata</taxon>
        <taxon>Craniata</taxon>
        <taxon>Vertebrata</taxon>
        <taxon>Euteleostomi</taxon>
        <taxon>Mammalia</taxon>
        <taxon>Eutheria</taxon>
        <taxon>Euarchontoglires</taxon>
        <taxon>Glires</taxon>
        <taxon>Rodentia</taxon>
        <taxon>Myomorpha</taxon>
        <taxon>Dipodoidea</taxon>
        <taxon>Dipodidae</taxon>
        <taxon>Dipodinae</taxon>
        <taxon>Jaculus</taxon>
    </lineage>
</organism>
<dbReference type="PANTHER" id="PTHR47769:SF1">
    <property type="entry name" value="WAP FOUR-DISULFIDE CORE DOMAIN PROTEIN 8"/>
    <property type="match status" value="1"/>
</dbReference>
<keyword evidence="2" id="KW-0732">Signal</keyword>
<dbReference type="PANTHER" id="PTHR47769">
    <property type="entry name" value="WAP FOUR-DISULFIDE CORE DOMAIN PROTEIN 8"/>
    <property type="match status" value="1"/>
</dbReference>
<feature type="signal peptide" evidence="2">
    <location>
        <begin position="1"/>
        <end position="24"/>
    </location>
</feature>
<dbReference type="OMA" id="GCPPDDK"/>
<evidence type="ECO:0000313" key="5">
    <source>
        <dbReference type="Proteomes" id="UP000694385"/>
    </source>
</evidence>